<protein>
    <recommendedName>
        <fullName evidence="3">[phosphatase 2A protein]-leucine-carboxy methyltransferase</fullName>
        <ecNumber evidence="3">2.1.1.233</ecNumber>
    </recommendedName>
    <alternativeName>
        <fullName evidence="7">[Phosphatase 2A protein]-leucine-carboxy methyltransferase 1</fullName>
    </alternativeName>
</protein>
<keyword evidence="5" id="KW-0808">Transferase</keyword>
<sequence length="432" mass="44054">MASTSGFAGLTSGLRRHKAADSGPVRATADDAAQCKASAVERGYFKDPFIGCFVDRPRRRSPLIHRGYFVRVACLDRTVRAFVEAAGPSSQVVNLGGGVDSTFWRLAATGCNPRKFVELDLPAVTRRKARCIAAAPLLKAALASSTGEEATQVDHGEGNGVSVAAAAYALCPCDIGDPAAVDAALTSAGIDRSLPTLFLSECVLIYLRPERSDGLLAWISGAFPAAAVAIYEQILPHDAFGAVMVRNLADRGLALRSFEAYPDCTAQAKRLLAAGFHRCTVANMLGAAEALVPRPAMVAAARAEPLDEVEEWSIMQSHYCLALAIKEPDAAGAELGGRGGGAAGRAPEEAGGRAGAASEAGVPAGEGQGRVVGRRGWAEGRRADAPAAGGVIAAAVLMREEAMAGGSGGPGGAAGLVGGVVPAANPAAASNE</sequence>
<dbReference type="Pfam" id="PF04072">
    <property type="entry name" value="LCM"/>
    <property type="match status" value="1"/>
</dbReference>
<evidence type="ECO:0000256" key="7">
    <source>
        <dbReference type="ARBA" id="ARBA00032526"/>
    </source>
</evidence>
<gene>
    <name evidence="9" type="ORF">FNF27_00015</name>
</gene>
<dbReference type="OrthoDB" id="203237at2759"/>
<dbReference type="EMBL" id="VLTO01000001">
    <property type="protein sequence ID" value="KAA0178158.1"/>
    <property type="molecule type" value="Genomic_DNA"/>
</dbReference>
<dbReference type="PANTHER" id="PTHR13600:SF21">
    <property type="entry name" value="LEUCINE CARBOXYL METHYLTRANSFERASE 1"/>
    <property type="match status" value="1"/>
</dbReference>
<evidence type="ECO:0000256" key="6">
    <source>
        <dbReference type="ARBA" id="ARBA00022691"/>
    </source>
</evidence>
<dbReference type="InterPro" id="IPR007213">
    <property type="entry name" value="Ppm1/Ppm2/Tcmp"/>
</dbReference>
<dbReference type="Gene3D" id="3.40.50.150">
    <property type="entry name" value="Vaccinia Virus protein VP39"/>
    <property type="match status" value="1"/>
</dbReference>
<proteinExistence type="inferred from homology"/>
<feature type="compositionally biased region" description="Gly residues" evidence="8">
    <location>
        <begin position="334"/>
        <end position="343"/>
    </location>
</feature>
<keyword evidence="6" id="KW-0949">S-adenosyl-L-methionine</keyword>
<dbReference type="GO" id="GO:0032259">
    <property type="term" value="P:methylation"/>
    <property type="evidence" value="ECO:0007669"/>
    <property type="project" value="UniProtKB-KW"/>
</dbReference>
<keyword evidence="4" id="KW-0489">Methyltransferase</keyword>
<dbReference type="GO" id="GO:0018423">
    <property type="term" value="F:protein C-terminal leucine carboxyl O-methyltransferase activity"/>
    <property type="evidence" value="ECO:0007669"/>
    <property type="project" value="UniProtKB-EC"/>
</dbReference>
<name>A0A5A8EM18_CAFRO</name>
<comment type="catalytic activity">
    <reaction evidence="1">
        <text>[phosphatase 2A protein]-C-terminal L-leucine + S-adenosyl-L-methionine = [phosphatase 2A protein]-C-terminal L-leucine methyl ester + S-adenosyl-L-homocysteine</text>
        <dbReference type="Rhea" id="RHEA:48544"/>
        <dbReference type="Rhea" id="RHEA-COMP:12134"/>
        <dbReference type="Rhea" id="RHEA-COMP:12135"/>
        <dbReference type="ChEBI" id="CHEBI:57856"/>
        <dbReference type="ChEBI" id="CHEBI:59789"/>
        <dbReference type="ChEBI" id="CHEBI:90516"/>
        <dbReference type="ChEBI" id="CHEBI:90517"/>
        <dbReference type="EC" id="2.1.1.233"/>
    </reaction>
</comment>
<dbReference type="SUPFAM" id="SSF53335">
    <property type="entry name" value="S-adenosyl-L-methionine-dependent methyltransferases"/>
    <property type="match status" value="1"/>
</dbReference>
<dbReference type="Proteomes" id="UP000322899">
    <property type="component" value="Unassembled WGS sequence"/>
</dbReference>
<accession>A0A5A8EM18</accession>
<organism evidence="9 10">
    <name type="scientific">Cafeteria roenbergensis</name>
    <name type="common">Marine flagellate</name>
    <dbReference type="NCBI Taxonomy" id="33653"/>
    <lineage>
        <taxon>Eukaryota</taxon>
        <taxon>Sar</taxon>
        <taxon>Stramenopiles</taxon>
        <taxon>Bigyra</taxon>
        <taxon>Opalozoa</taxon>
        <taxon>Bicosoecida</taxon>
        <taxon>Cafeteriaceae</taxon>
        <taxon>Cafeteria</taxon>
    </lineage>
</organism>
<evidence type="ECO:0000256" key="4">
    <source>
        <dbReference type="ARBA" id="ARBA00022603"/>
    </source>
</evidence>
<evidence type="ECO:0000256" key="1">
    <source>
        <dbReference type="ARBA" id="ARBA00000724"/>
    </source>
</evidence>
<reference evidence="9 10" key="1">
    <citation type="submission" date="2019-07" db="EMBL/GenBank/DDBJ databases">
        <title>Genomes of Cafeteria roenbergensis.</title>
        <authorList>
            <person name="Fischer M.G."/>
            <person name="Hackl T."/>
            <person name="Roman M."/>
        </authorList>
    </citation>
    <scope>NUCLEOTIDE SEQUENCE [LARGE SCALE GENOMIC DNA]</scope>
    <source>
        <strain evidence="9 10">E4-10P</strain>
    </source>
</reference>
<dbReference type="AlphaFoldDB" id="A0A5A8EM18"/>
<evidence type="ECO:0000256" key="8">
    <source>
        <dbReference type="SAM" id="MobiDB-lite"/>
    </source>
</evidence>
<comment type="similarity">
    <text evidence="2">Belongs to the methyltransferase superfamily. LCMT family.</text>
</comment>
<evidence type="ECO:0000256" key="2">
    <source>
        <dbReference type="ARBA" id="ARBA00010703"/>
    </source>
</evidence>
<dbReference type="InterPro" id="IPR029063">
    <property type="entry name" value="SAM-dependent_MTases_sf"/>
</dbReference>
<feature type="region of interest" description="Disordered" evidence="8">
    <location>
        <begin position="334"/>
        <end position="370"/>
    </location>
</feature>
<comment type="caution">
    <text evidence="9">The sequence shown here is derived from an EMBL/GenBank/DDBJ whole genome shotgun (WGS) entry which is preliminary data.</text>
</comment>
<evidence type="ECO:0000256" key="3">
    <source>
        <dbReference type="ARBA" id="ARBA00012834"/>
    </source>
</evidence>
<dbReference type="EC" id="2.1.1.233" evidence="3"/>
<evidence type="ECO:0000256" key="5">
    <source>
        <dbReference type="ARBA" id="ARBA00022679"/>
    </source>
</evidence>
<evidence type="ECO:0000313" key="10">
    <source>
        <dbReference type="Proteomes" id="UP000322899"/>
    </source>
</evidence>
<evidence type="ECO:0000313" key="9">
    <source>
        <dbReference type="EMBL" id="KAA0178158.1"/>
    </source>
</evidence>
<dbReference type="PANTHER" id="PTHR13600">
    <property type="entry name" value="LEUCINE CARBOXYL METHYLTRANSFERASE"/>
    <property type="match status" value="1"/>
</dbReference>
<dbReference type="InterPro" id="IPR016651">
    <property type="entry name" value="LCMT1"/>
</dbReference>